<evidence type="ECO:0000256" key="5">
    <source>
        <dbReference type="SAM" id="MobiDB-lite"/>
    </source>
</evidence>
<evidence type="ECO:0000313" key="7">
    <source>
        <dbReference type="EMBL" id="SFE71477.1"/>
    </source>
</evidence>
<sequence>MEHYYNYINNTWTASSDGETNKHYNPSNPSECIGTTEMASKEDVDHAIESAKEASLRWKETSSVERGEYLRKAADILENKADEIAMTATKEMGKCITETKQEVARAATILRYYGQDGMREIGSVLPSSQSGKTLYSVRVPLGVVAVITPWNFPIAIPIWKIAPALVYGNTVVWKPSRENSITAVKIAQIFEEANLPAGVLHLVNGSGSKVGDALTEHKDVAGVSFTGSNAIGQHIASKAVARNKKYQLEMGGKNPIVVLGDADVEKAATLTLDGAMKQTGQRCTAASRVYVENSIFEEFKEKLLEKVKKIKIGDGADETITMGPIVSGKQFDSVLSYIEKGKEEGATLLYGGKSLKEELNNGYFIEPAIFTDVTEEMTIAKEEIFGPVLCMMKIDSYEEGVEKANNTEFGLSAAIFTTSLEKALDFTQKSEVGMVHVNGETGGAEPQAPFGGTKESSAGPSEQGQAAVEFYTELKTVSISK</sequence>
<dbReference type="InterPro" id="IPR029510">
    <property type="entry name" value="Ald_DH_CS_GLU"/>
</dbReference>
<dbReference type="OrthoDB" id="9762913at2"/>
<dbReference type="Proteomes" id="UP000199516">
    <property type="component" value="Unassembled WGS sequence"/>
</dbReference>
<evidence type="ECO:0000256" key="2">
    <source>
        <dbReference type="ARBA" id="ARBA00023002"/>
    </source>
</evidence>
<organism evidence="7 8">
    <name type="scientific">Alteribacillus iranensis</name>
    <dbReference type="NCBI Taxonomy" id="930128"/>
    <lineage>
        <taxon>Bacteria</taxon>
        <taxon>Bacillati</taxon>
        <taxon>Bacillota</taxon>
        <taxon>Bacilli</taxon>
        <taxon>Bacillales</taxon>
        <taxon>Bacillaceae</taxon>
        <taxon>Alteribacillus</taxon>
    </lineage>
</organism>
<evidence type="ECO:0000256" key="3">
    <source>
        <dbReference type="PROSITE-ProRule" id="PRU10007"/>
    </source>
</evidence>
<name>A0A1I2CT05_9BACI</name>
<dbReference type="InterPro" id="IPR015590">
    <property type="entry name" value="Aldehyde_DH_dom"/>
</dbReference>
<dbReference type="InterPro" id="IPR016162">
    <property type="entry name" value="Ald_DH_N"/>
</dbReference>
<dbReference type="PROSITE" id="PS00687">
    <property type="entry name" value="ALDEHYDE_DEHYDR_GLU"/>
    <property type="match status" value="1"/>
</dbReference>
<dbReference type="Pfam" id="PF00171">
    <property type="entry name" value="Aldedh"/>
    <property type="match status" value="1"/>
</dbReference>
<dbReference type="FunFam" id="3.40.309.10:FF:000012">
    <property type="entry name" value="Betaine aldehyde dehydrogenase"/>
    <property type="match status" value="1"/>
</dbReference>
<dbReference type="SUPFAM" id="SSF53720">
    <property type="entry name" value="ALDH-like"/>
    <property type="match status" value="1"/>
</dbReference>
<evidence type="ECO:0000256" key="4">
    <source>
        <dbReference type="RuleBase" id="RU003345"/>
    </source>
</evidence>
<dbReference type="GO" id="GO:0016620">
    <property type="term" value="F:oxidoreductase activity, acting on the aldehyde or oxo group of donors, NAD or NADP as acceptor"/>
    <property type="evidence" value="ECO:0007669"/>
    <property type="project" value="InterPro"/>
</dbReference>
<dbReference type="RefSeq" id="WP_091660337.1">
    <property type="nucleotide sequence ID" value="NZ_FONT01000003.1"/>
</dbReference>
<feature type="compositionally biased region" description="Polar residues" evidence="5">
    <location>
        <begin position="454"/>
        <end position="464"/>
    </location>
</feature>
<keyword evidence="8" id="KW-1185">Reference proteome</keyword>
<reference evidence="7 8" key="1">
    <citation type="submission" date="2016-10" db="EMBL/GenBank/DDBJ databases">
        <authorList>
            <person name="de Groot N.N."/>
        </authorList>
    </citation>
    <scope>NUCLEOTIDE SEQUENCE [LARGE SCALE GENOMIC DNA]</scope>
    <source>
        <strain evidence="7 8">DSM 23995</strain>
    </source>
</reference>
<dbReference type="EMBL" id="FONT01000003">
    <property type="protein sequence ID" value="SFE71477.1"/>
    <property type="molecule type" value="Genomic_DNA"/>
</dbReference>
<dbReference type="AlphaFoldDB" id="A0A1I2CT05"/>
<dbReference type="Gene3D" id="3.40.309.10">
    <property type="entry name" value="Aldehyde Dehydrogenase, Chain A, domain 2"/>
    <property type="match status" value="1"/>
</dbReference>
<evidence type="ECO:0000313" key="8">
    <source>
        <dbReference type="Proteomes" id="UP000199516"/>
    </source>
</evidence>
<keyword evidence="2 4" id="KW-0560">Oxidoreductase</keyword>
<feature type="region of interest" description="Disordered" evidence="5">
    <location>
        <begin position="438"/>
        <end position="465"/>
    </location>
</feature>
<accession>A0A1I2CT05</accession>
<dbReference type="InterPro" id="IPR016161">
    <property type="entry name" value="Ald_DH/histidinol_DH"/>
</dbReference>
<dbReference type="InterPro" id="IPR016163">
    <property type="entry name" value="Ald_DH_C"/>
</dbReference>
<evidence type="ECO:0000256" key="1">
    <source>
        <dbReference type="ARBA" id="ARBA00009986"/>
    </source>
</evidence>
<dbReference type="PANTHER" id="PTHR11699">
    <property type="entry name" value="ALDEHYDE DEHYDROGENASE-RELATED"/>
    <property type="match status" value="1"/>
</dbReference>
<comment type="similarity">
    <text evidence="1 4">Belongs to the aldehyde dehydrogenase family.</text>
</comment>
<evidence type="ECO:0000259" key="6">
    <source>
        <dbReference type="Pfam" id="PF00171"/>
    </source>
</evidence>
<feature type="domain" description="Aldehyde dehydrogenase" evidence="6">
    <location>
        <begin position="12"/>
        <end position="477"/>
    </location>
</feature>
<proteinExistence type="inferred from homology"/>
<protein>
    <submittedName>
        <fullName evidence="7">Aldehyde dehydrogenase (NAD+)</fullName>
    </submittedName>
</protein>
<dbReference type="STRING" id="930128.SAMN05192532_103187"/>
<feature type="active site" evidence="3">
    <location>
        <position position="249"/>
    </location>
</feature>
<dbReference type="Gene3D" id="3.40.605.10">
    <property type="entry name" value="Aldehyde Dehydrogenase, Chain A, domain 1"/>
    <property type="match status" value="1"/>
</dbReference>
<dbReference type="FunFam" id="3.40.605.10:FF:000007">
    <property type="entry name" value="NAD/NADP-dependent betaine aldehyde dehydrogenase"/>
    <property type="match status" value="1"/>
</dbReference>
<gene>
    <name evidence="7" type="ORF">SAMN05192532_103187</name>
</gene>